<dbReference type="PANTHER" id="PTHR10578:SF104">
    <property type="entry name" value="CYTOCHROME B2, MITOCHONDRIAL-RELATED"/>
    <property type="match status" value="1"/>
</dbReference>
<feature type="domain" description="Cytochrome b5 heme-binding" evidence="4">
    <location>
        <begin position="2"/>
        <end position="79"/>
    </location>
</feature>
<feature type="compositionally biased region" description="Polar residues" evidence="3">
    <location>
        <begin position="92"/>
        <end position="102"/>
    </location>
</feature>
<comment type="caution">
    <text evidence="6">The sequence shown here is derived from an EMBL/GenBank/DDBJ whole genome shotgun (WGS) entry which is preliminary data.</text>
</comment>
<evidence type="ECO:0000259" key="5">
    <source>
        <dbReference type="PROSITE" id="PS51349"/>
    </source>
</evidence>
<dbReference type="InterPro" id="IPR013785">
    <property type="entry name" value="Aldolase_TIM"/>
</dbReference>
<dbReference type="Proteomes" id="UP000722485">
    <property type="component" value="Unassembled WGS sequence"/>
</dbReference>
<evidence type="ECO:0000256" key="3">
    <source>
        <dbReference type="SAM" id="MobiDB-lite"/>
    </source>
</evidence>
<dbReference type="GO" id="GO:0016491">
    <property type="term" value="F:oxidoreductase activity"/>
    <property type="evidence" value="ECO:0007669"/>
    <property type="project" value="UniProtKB-KW"/>
</dbReference>
<dbReference type="PANTHER" id="PTHR10578">
    <property type="entry name" value="S -2-HYDROXY-ACID OXIDASE-RELATED"/>
    <property type="match status" value="1"/>
</dbReference>
<sequence>MSKTLTLSDVSQHNKPDDLWLVVNGAVYDMTDFAPVHPGGPDIIYRYAGRDASDESNAVHAPSLIRKSLDEKHHIGDLDPAFVSEKEKEADPQTTADASANPSDAGHPNKADLPATPSDTALPIDASNYADTKPPLGSLINLYDFEHAAEKTLTKKAWAYISSGSNDCITRDANTAFLQRIWFRPAVMRNVATLNTKTRLFGCDLDFSIYVTPMGGVRSAGVEGELALAHGAAESGVIQCIATPSAYPHQEVIDATPQHAFFQLYILKDRARCEGLLRMVTQSDKIKAIFVTADSPVISKREDDERAKPEQFVQNSNKGQPTLKKDWKGAGIARQAASFIDPSFNWDDLAWLRTITSLPIVVKGIQRWEDAKLAMQYGCQGIVLSNHGGRAADNAPPAILLLLEMHMNFPEAFAFMDVLIDGGCRRGSDVVKAICLGASAVGLGRPLFYAVNYGTEGVKHAINIVQDEIETAMRLCGIKDLMRDASPDFLNTADIDHLVIKGGHPYARKTIKIKSVL</sequence>
<keyword evidence="2" id="KW-0560">Oxidoreductase</keyword>
<reference evidence="6" key="1">
    <citation type="submission" date="2020-03" db="EMBL/GenBank/DDBJ databases">
        <title>Draft Genome Sequence of Cylindrodendrum hubeiense.</title>
        <authorList>
            <person name="Buettner E."/>
            <person name="Kellner H."/>
        </authorList>
    </citation>
    <scope>NUCLEOTIDE SEQUENCE</scope>
    <source>
        <strain evidence="6">IHI 201604</strain>
    </source>
</reference>
<dbReference type="SUPFAM" id="SSF51395">
    <property type="entry name" value="FMN-linked oxidoreductases"/>
    <property type="match status" value="1"/>
</dbReference>
<dbReference type="AlphaFoldDB" id="A0A9P5LB93"/>
<dbReference type="Gene3D" id="3.20.20.70">
    <property type="entry name" value="Aldolase class I"/>
    <property type="match status" value="1"/>
</dbReference>
<feature type="domain" description="FMN hydroxy acid dehydrogenase" evidence="5">
    <location>
        <begin position="134"/>
        <end position="494"/>
    </location>
</feature>
<keyword evidence="7" id="KW-1185">Reference proteome</keyword>
<accession>A0A9P5LB93</accession>
<dbReference type="PRINTS" id="PR00363">
    <property type="entry name" value="CYTOCHROMEB5"/>
</dbReference>
<dbReference type="InterPro" id="IPR036400">
    <property type="entry name" value="Cyt_B5-like_heme/steroid_sf"/>
</dbReference>
<feature type="region of interest" description="Disordered" evidence="3">
    <location>
        <begin position="84"/>
        <end position="127"/>
    </location>
</feature>
<evidence type="ECO:0000256" key="2">
    <source>
        <dbReference type="ARBA" id="ARBA00023002"/>
    </source>
</evidence>
<dbReference type="PROSITE" id="PS51349">
    <property type="entry name" value="FMN_HYDROXY_ACID_DH_2"/>
    <property type="match status" value="1"/>
</dbReference>
<dbReference type="InterPro" id="IPR001199">
    <property type="entry name" value="Cyt_B5-like_heme/steroid-bd"/>
</dbReference>
<evidence type="ECO:0000256" key="1">
    <source>
        <dbReference type="ARBA" id="ARBA00001917"/>
    </source>
</evidence>
<proteinExistence type="predicted"/>
<dbReference type="Pfam" id="PF01070">
    <property type="entry name" value="FMN_dh"/>
    <property type="match status" value="1"/>
</dbReference>
<evidence type="ECO:0000313" key="7">
    <source>
        <dbReference type="Proteomes" id="UP000722485"/>
    </source>
</evidence>
<dbReference type="OrthoDB" id="1925334at2759"/>
<comment type="cofactor">
    <cofactor evidence="1">
        <name>FMN</name>
        <dbReference type="ChEBI" id="CHEBI:58210"/>
    </cofactor>
</comment>
<feature type="region of interest" description="Disordered" evidence="3">
    <location>
        <begin position="301"/>
        <end position="321"/>
    </location>
</feature>
<dbReference type="InterPro" id="IPR037396">
    <property type="entry name" value="FMN_HAD"/>
</dbReference>
<dbReference type="InterPro" id="IPR000262">
    <property type="entry name" value="FMN-dep_DH"/>
</dbReference>
<dbReference type="Gene3D" id="3.10.120.10">
    <property type="entry name" value="Cytochrome b5-like heme/steroid binding domain"/>
    <property type="match status" value="1"/>
</dbReference>
<evidence type="ECO:0000313" key="6">
    <source>
        <dbReference type="EMBL" id="KAF7554462.1"/>
    </source>
</evidence>
<organism evidence="6 7">
    <name type="scientific">Cylindrodendrum hubeiense</name>
    <dbReference type="NCBI Taxonomy" id="595255"/>
    <lineage>
        <taxon>Eukaryota</taxon>
        <taxon>Fungi</taxon>
        <taxon>Dikarya</taxon>
        <taxon>Ascomycota</taxon>
        <taxon>Pezizomycotina</taxon>
        <taxon>Sordariomycetes</taxon>
        <taxon>Hypocreomycetidae</taxon>
        <taxon>Hypocreales</taxon>
        <taxon>Nectriaceae</taxon>
        <taxon>Cylindrodendrum</taxon>
    </lineage>
</organism>
<dbReference type="SUPFAM" id="SSF55856">
    <property type="entry name" value="Cytochrome b5-like heme/steroid binding domain"/>
    <property type="match status" value="1"/>
</dbReference>
<dbReference type="PROSITE" id="PS50255">
    <property type="entry name" value="CYTOCHROME_B5_2"/>
    <property type="match status" value="1"/>
</dbReference>
<dbReference type="Pfam" id="PF00173">
    <property type="entry name" value="Cyt-b5"/>
    <property type="match status" value="1"/>
</dbReference>
<protein>
    <submittedName>
        <fullName evidence="6">Uncharacterized protein</fullName>
    </submittedName>
</protein>
<dbReference type="SMART" id="SM01117">
    <property type="entry name" value="Cyt-b5"/>
    <property type="match status" value="1"/>
</dbReference>
<evidence type="ECO:0000259" key="4">
    <source>
        <dbReference type="PROSITE" id="PS50255"/>
    </source>
</evidence>
<name>A0A9P5LB93_9HYPO</name>
<dbReference type="EMBL" id="JAANBB010000032">
    <property type="protein sequence ID" value="KAF7554462.1"/>
    <property type="molecule type" value="Genomic_DNA"/>
</dbReference>
<gene>
    <name evidence="6" type="ORF">G7Z17_g2932</name>
</gene>